<dbReference type="GO" id="GO:0050660">
    <property type="term" value="F:flavin adenine dinucleotide binding"/>
    <property type="evidence" value="ECO:0007669"/>
    <property type="project" value="InterPro"/>
</dbReference>
<dbReference type="Pfam" id="PF05199">
    <property type="entry name" value="GMC_oxred_C"/>
    <property type="match status" value="1"/>
</dbReference>
<evidence type="ECO:0000256" key="1">
    <source>
        <dbReference type="ARBA" id="ARBA00001974"/>
    </source>
</evidence>
<dbReference type="SUPFAM" id="SSF51905">
    <property type="entry name" value="FAD/NAD(P)-binding domain"/>
    <property type="match status" value="1"/>
</dbReference>
<dbReference type="InterPro" id="IPR012132">
    <property type="entry name" value="GMC_OxRdtase"/>
</dbReference>
<name>A0A4S4KS12_9APHY</name>
<keyword evidence="5" id="KW-1185">Reference proteome</keyword>
<proteinExistence type="inferred from homology"/>
<dbReference type="PANTHER" id="PTHR11552">
    <property type="entry name" value="GLUCOSE-METHANOL-CHOLINE GMC OXIDOREDUCTASE"/>
    <property type="match status" value="1"/>
</dbReference>
<sequence>MACFIADPRHPKFEKSMGGAAFLAGLLRPVSKGTVRLRSPDPSDHPVFDMQYLSSPADYLVLRQALRLCMSIAAEMRASGYDFRDVVVPDDMDDTTLDAFINEGKTSLFHYSGSCRMGEEKDPAGPGVVDKALRVHGIRRLRVCDASVFPHILAAHIQAPVVAMAEKCADLIKTANLS</sequence>
<comment type="similarity">
    <text evidence="2">Belongs to the GMC oxidoreductase family.</text>
</comment>
<evidence type="ECO:0000256" key="2">
    <source>
        <dbReference type="ARBA" id="ARBA00010790"/>
    </source>
</evidence>
<dbReference type="InterPro" id="IPR036188">
    <property type="entry name" value="FAD/NAD-bd_sf"/>
</dbReference>
<dbReference type="GO" id="GO:0016614">
    <property type="term" value="F:oxidoreductase activity, acting on CH-OH group of donors"/>
    <property type="evidence" value="ECO:0007669"/>
    <property type="project" value="InterPro"/>
</dbReference>
<dbReference type="Proteomes" id="UP000309038">
    <property type="component" value="Unassembled WGS sequence"/>
</dbReference>
<dbReference type="Gene3D" id="3.50.50.60">
    <property type="entry name" value="FAD/NAD(P)-binding domain"/>
    <property type="match status" value="1"/>
</dbReference>
<accession>A0A4S4KS12</accession>
<gene>
    <name evidence="4" type="ORF">EW026_g1505</name>
</gene>
<evidence type="ECO:0000259" key="3">
    <source>
        <dbReference type="Pfam" id="PF05199"/>
    </source>
</evidence>
<dbReference type="InterPro" id="IPR007867">
    <property type="entry name" value="GMC_OxRtase_C"/>
</dbReference>
<dbReference type="AlphaFoldDB" id="A0A4S4KS12"/>
<dbReference type="PANTHER" id="PTHR11552:SF219">
    <property type="entry name" value="GLUCOSE-METHANOL-CHOLINE OXIDOREDUCTASE N-TERMINAL DOMAIN-CONTAINING PROTEIN"/>
    <property type="match status" value="1"/>
</dbReference>
<feature type="domain" description="Glucose-methanol-choline oxidoreductase C-terminal" evidence="3">
    <location>
        <begin position="29"/>
        <end position="165"/>
    </location>
</feature>
<dbReference type="Gene3D" id="3.30.560.10">
    <property type="entry name" value="Glucose Oxidase, domain 3"/>
    <property type="match status" value="1"/>
</dbReference>
<dbReference type="SUPFAM" id="SSF54373">
    <property type="entry name" value="FAD-linked reductases, C-terminal domain"/>
    <property type="match status" value="1"/>
</dbReference>
<comment type="caution">
    <text evidence="4">The sequence shown here is derived from an EMBL/GenBank/DDBJ whole genome shotgun (WGS) entry which is preliminary data.</text>
</comment>
<evidence type="ECO:0000313" key="5">
    <source>
        <dbReference type="Proteomes" id="UP000309038"/>
    </source>
</evidence>
<reference evidence="4 5" key="1">
    <citation type="submission" date="2019-02" db="EMBL/GenBank/DDBJ databases">
        <title>Genome sequencing of the rare red list fungi Phlebia centrifuga.</title>
        <authorList>
            <person name="Buettner E."/>
            <person name="Kellner H."/>
        </authorList>
    </citation>
    <scope>NUCLEOTIDE SEQUENCE [LARGE SCALE GENOMIC DNA]</scope>
    <source>
        <strain evidence="4 5">DSM 108282</strain>
    </source>
</reference>
<organism evidence="4 5">
    <name type="scientific">Hermanssonia centrifuga</name>
    <dbReference type="NCBI Taxonomy" id="98765"/>
    <lineage>
        <taxon>Eukaryota</taxon>
        <taxon>Fungi</taxon>
        <taxon>Dikarya</taxon>
        <taxon>Basidiomycota</taxon>
        <taxon>Agaricomycotina</taxon>
        <taxon>Agaricomycetes</taxon>
        <taxon>Polyporales</taxon>
        <taxon>Meruliaceae</taxon>
        <taxon>Hermanssonia</taxon>
    </lineage>
</organism>
<dbReference type="EMBL" id="SGPJ01000031">
    <property type="protein sequence ID" value="THH01137.1"/>
    <property type="molecule type" value="Genomic_DNA"/>
</dbReference>
<protein>
    <recommendedName>
        <fullName evidence="3">Glucose-methanol-choline oxidoreductase C-terminal domain-containing protein</fullName>
    </recommendedName>
</protein>
<comment type="cofactor">
    <cofactor evidence="1">
        <name>FAD</name>
        <dbReference type="ChEBI" id="CHEBI:57692"/>
    </cofactor>
</comment>
<evidence type="ECO:0000313" key="4">
    <source>
        <dbReference type="EMBL" id="THH01137.1"/>
    </source>
</evidence>